<protein>
    <submittedName>
        <fullName evidence="2">Uncharacterized protein</fullName>
    </submittedName>
</protein>
<keyword evidence="3" id="KW-1185">Reference proteome</keyword>
<evidence type="ECO:0000313" key="3">
    <source>
        <dbReference type="Proteomes" id="UP000790833"/>
    </source>
</evidence>
<dbReference type="AlphaFoldDB" id="A0A9P8AII6"/>
<evidence type="ECO:0000313" key="2">
    <source>
        <dbReference type="EMBL" id="KAG7193889.1"/>
    </source>
</evidence>
<dbReference type="Proteomes" id="UP000790833">
    <property type="component" value="Unassembled WGS sequence"/>
</dbReference>
<feature type="signal peptide" evidence="1">
    <location>
        <begin position="1"/>
        <end position="16"/>
    </location>
</feature>
<proteinExistence type="predicted"/>
<reference evidence="2" key="1">
    <citation type="submission" date="2021-03" db="EMBL/GenBank/DDBJ databases">
        <authorList>
            <person name="Palmer J.M."/>
        </authorList>
    </citation>
    <scope>NUCLEOTIDE SEQUENCE</scope>
    <source>
        <strain evidence="2">ARV_011</strain>
    </source>
</reference>
<name>A0A9P8AII6_9ASCO</name>
<dbReference type="EMBL" id="JAHMUF010000009">
    <property type="protein sequence ID" value="KAG7193889.1"/>
    <property type="molecule type" value="Genomic_DNA"/>
</dbReference>
<accession>A0A9P8AII6</accession>
<comment type="caution">
    <text evidence="2">The sequence shown here is derived from an EMBL/GenBank/DDBJ whole genome shotgun (WGS) entry which is preliminary data.</text>
</comment>
<evidence type="ECO:0000256" key="1">
    <source>
        <dbReference type="SAM" id="SignalP"/>
    </source>
</evidence>
<keyword evidence="1" id="KW-0732">Signal</keyword>
<dbReference type="GeneID" id="66118462"/>
<gene>
    <name evidence="2" type="ORF">KQ657_005088</name>
</gene>
<sequence length="269" mass="30663">MSIIFNLILDINVALAIDELEGCNGNIDKYFALHPNLDFLLPMDSDSEDEADDEDKSILLMANYQRRSKVNKRLAKMYRVTQDSKKMKSAARMKRRSQRTTKTVPIQTNDIRNTLEYFNNKHSAPLEIEPIITEKDLNNDFDDSLSATLYGSMDISDDTIEYPPSPSTTYTLSIYDSAIHVCELDEEFQMTPIDVLAARRSLRICLELASLSNLEQTIHGLEWMGDDTQPILPDFTMENIMKLLDDSDCECGDAEYEDSDSESNSWLSI</sequence>
<organism evidence="2 3">
    <name type="scientific">Scheffersomyces spartinae</name>
    <dbReference type="NCBI Taxonomy" id="45513"/>
    <lineage>
        <taxon>Eukaryota</taxon>
        <taxon>Fungi</taxon>
        <taxon>Dikarya</taxon>
        <taxon>Ascomycota</taxon>
        <taxon>Saccharomycotina</taxon>
        <taxon>Pichiomycetes</taxon>
        <taxon>Debaryomycetaceae</taxon>
        <taxon>Scheffersomyces</taxon>
    </lineage>
</organism>
<dbReference type="RefSeq" id="XP_043049436.1">
    <property type="nucleotide sequence ID" value="XM_043195731.1"/>
</dbReference>
<feature type="chain" id="PRO_5040515386" evidence="1">
    <location>
        <begin position="17"/>
        <end position="269"/>
    </location>
</feature>